<protein>
    <submittedName>
        <fullName evidence="1">Uncharacterized protein</fullName>
    </submittedName>
</protein>
<name>A0A6C0DFC4_9ZZZZ</name>
<reference evidence="1" key="1">
    <citation type="journal article" date="2020" name="Nature">
        <title>Giant virus diversity and host interactions through global metagenomics.</title>
        <authorList>
            <person name="Schulz F."/>
            <person name="Roux S."/>
            <person name="Paez-Espino D."/>
            <person name="Jungbluth S."/>
            <person name="Walsh D.A."/>
            <person name="Denef V.J."/>
            <person name="McMahon K.D."/>
            <person name="Konstantinidis K.T."/>
            <person name="Eloe-Fadrosh E.A."/>
            <person name="Kyrpides N.C."/>
            <person name="Woyke T."/>
        </authorList>
    </citation>
    <scope>NUCLEOTIDE SEQUENCE</scope>
    <source>
        <strain evidence="1">GVMAG-M-3300023174-137</strain>
    </source>
</reference>
<organism evidence="1">
    <name type="scientific">viral metagenome</name>
    <dbReference type="NCBI Taxonomy" id="1070528"/>
    <lineage>
        <taxon>unclassified sequences</taxon>
        <taxon>metagenomes</taxon>
        <taxon>organismal metagenomes</taxon>
    </lineage>
</organism>
<dbReference type="EMBL" id="MN739581">
    <property type="protein sequence ID" value="QHT14275.1"/>
    <property type="molecule type" value="Genomic_DNA"/>
</dbReference>
<dbReference type="AlphaFoldDB" id="A0A6C0DFC4"/>
<evidence type="ECO:0000313" key="1">
    <source>
        <dbReference type="EMBL" id="QHT14275.1"/>
    </source>
</evidence>
<accession>A0A6C0DFC4</accession>
<sequence>MLSPIIKHSEKVLYVRSYLTSEEKRPLMIVGEKNTGKSSTILEMASLPPVSICIISEGEPVRFVPSMLNPGKLKILIHSSGTSVEYDFARFLNAIVVRFERDPECIRYF</sequence>
<proteinExistence type="predicted"/>